<dbReference type="PANTHER" id="PTHR43298:SF2">
    <property type="entry name" value="FMN_FAD EXPORTER YEEO-RELATED"/>
    <property type="match status" value="1"/>
</dbReference>
<dbReference type="Proteomes" id="UP000198796">
    <property type="component" value="Unassembled WGS sequence"/>
</dbReference>
<reference evidence="8 9" key="1">
    <citation type="submission" date="2016-10" db="EMBL/GenBank/DDBJ databases">
        <authorList>
            <person name="de Groot N.N."/>
        </authorList>
    </citation>
    <scope>NUCLEOTIDE SEQUENCE [LARGE SCALE GENOMIC DNA]</scope>
    <source>
        <strain evidence="8 9">DSM 29316</strain>
    </source>
</reference>
<dbReference type="STRING" id="871651.SAMN05421688_2026"/>
<dbReference type="Pfam" id="PF01554">
    <property type="entry name" value="MatE"/>
    <property type="match status" value="2"/>
</dbReference>
<keyword evidence="5 7" id="KW-1133">Transmembrane helix</keyword>
<evidence type="ECO:0000313" key="8">
    <source>
        <dbReference type="EMBL" id="SFA97702.1"/>
    </source>
</evidence>
<dbReference type="GO" id="GO:0015297">
    <property type="term" value="F:antiporter activity"/>
    <property type="evidence" value="ECO:0007669"/>
    <property type="project" value="InterPro"/>
</dbReference>
<keyword evidence="4 7" id="KW-0812">Transmembrane</keyword>
<feature type="transmembrane region" description="Helical" evidence="7">
    <location>
        <begin position="313"/>
        <end position="333"/>
    </location>
</feature>
<dbReference type="GO" id="GO:0042910">
    <property type="term" value="F:xenobiotic transmembrane transporter activity"/>
    <property type="evidence" value="ECO:0007669"/>
    <property type="project" value="InterPro"/>
</dbReference>
<evidence type="ECO:0000256" key="5">
    <source>
        <dbReference type="ARBA" id="ARBA00022989"/>
    </source>
</evidence>
<comment type="subcellular location">
    <subcellularLocation>
        <location evidence="1">Membrane</location>
        <topology evidence="1">Multi-pass membrane protein</topology>
    </subcellularLocation>
</comment>
<name>A0A1I0X9I2_9RHOB</name>
<dbReference type="InterPro" id="IPR044644">
    <property type="entry name" value="DinF-like"/>
</dbReference>
<sequence>MADAASAITHRRVLNIALPIVLSNATIPILGAVDTGVVGQLGEAAPIGAVSVGAVVLSGIYWIFGFLRMGTTGLTSQALGEGARGEVAALLTRVLMIAMVGGLAVIALQNAMFSGAFAIAPASAEVEDLARSYMQIRVWSAPAAIAVFGITGWLIAQERTRAVLVLQLWMNGVNIGLDLWFVLGLGWGVEGVAIATLMAEWSGLALGLWLCRAAFGVPAWRDWARVFDGAKLRRMAVVNTDILLRSLMLQAMLISFVMLGAGFGDVTLAANQILLQFLTITAYALDGFAFAAEALVGQALGRRDRAGLRRAGILASFWGLVGNTALALVFLLAGGRIIDVMTTAPEVREAARIYLYYMAAAPLLGLPAWMLDGIFIGATRTWDMRNMMALSLAFYGIALAILVPAFGNHGLWLAFLLSFVARGVTLGARYPALERAVA</sequence>
<feature type="transmembrane region" description="Helical" evidence="7">
    <location>
        <begin position="387"/>
        <end position="406"/>
    </location>
</feature>
<evidence type="ECO:0000256" key="3">
    <source>
        <dbReference type="ARBA" id="ARBA00022448"/>
    </source>
</evidence>
<dbReference type="OrthoDB" id="9789527at2"/>
<evidence type="ECO:0000256" key="4">
    <source>
        <dbReference type="ARBA" id="ARBA00022692"/>
    </source>
</evidence>
<evidence type="ECO:0000256" key="2">
    <source>
        <dbReference type="ARBA" id="ARBA00010199"/>
    </source>
</evidence>
<feature type="transmembrane region" description="Helical" evidence="7">
    <location>
        <begin position="45"/>
        <end position="67"/>
    </location>
</feature>
<evidence type="ECO:0000256" key="6">
    <source>
        <dbReference type="ARBA" id="ARBA00023136"/>
    </source>
</evidence>
<dbReference type="InterPro" id="IPR002528">
    <property type="entry name" value="MATE_fam"/>
</dbReference>
<feature type="transmembrane region" description="Helical" evidence="7">
    <location>
        <begin position="273"/>
        <end position="292"/>
    </location>
</feature>
<keyword evidence="3" id="KW-0813">Transport</keyword>
<feature type="transmembrane region" description="Helical" evidence="7">
    <location>
        <begin position="412"/>
        <end position="432"/>
    </location>
</feature>
<evidence type="ECO:0000256" key="7">
    <source>
        <dbReference type="SAM" id="Phobius"/>
    </source>
</evidence>
<gene>
    <name evidence="8" type="ORF">SAMN05421688_2026</name>
</gene>
<dbReference type="NCBIfam" id="TIGR00797">
    <property type="entry name" value="matE"/>
    <property type="match status" value="1"/>
</dbReference>
<feature type="transmembrane region" description="Helical" evidence="7">
    <location>
        <begin position="168"/>
        <end position="189"/>
    </location>
</feature>
<feature type="transmembrane region" description="Helical" evidence="7">
    <location>
        <begin position="201"/>
        <end position="221"/>
    </location>
</feature>
<feature type="transmembrane region" description="Helical" evidence="7">
    <location>
        <begin position="242"/>
        <end position="261"/>
    </location>
</feature>
<dbReference type="GO" id="GO:0005886">
    <property type="term" value="C:plasma membrane"/>
    <property type="evidence" value="ECO:0007669"/>
    <property type="project" value="TreeGrafter"/>
</dbReference>
<feature type="transmembrane region" description="Helical" evidence="7">
    <location>
        <begin position="353"/>
        <end position="375"/>
    </location>
</feature>
<dbReference type="PANTHER" id="PTHR43298">
    <property type="entry name" value="MULTIDRUG RESISTANCE PROTEIN NORM-RELATED"/>
    <property type="match status" value="1"/>
</dbReference>
<dbReference type="InterPro" id="IPR050222">
    <property type="entry name" value="MATE_MdtK"/>
</dbReference>
<keyword evidence="6 7" id="KW-0472">Membrane</keyword>
<organism evidence="8 9">
    <name type="scientific">Poseidonocella pacifica</name>
    <dbReference type="NCBI Taxonomy" id="871651"/>
    <lineage>
        <taxon>Bacteria</taxon>
        <taxon>Pseudomonadati</taxon>
        <taxon>Pseudomonadota</taxon>
        <taxon>Alphaproteobacteria</taxon>
        <taxon>Rhodobacterales</taxon>
        <taxon>Roseobacteraceae</taxon>
        <taxon>Poseidonocella</taxon>
    </lineage>
</organism>
<dbReference type="EMBL" id="FOJU01000003">
    <property type="protein sequence ID" value="SFA97702.1"/>
    <property type="molecule type" value="Genomic_DNA"/>
</dbReference>
<feature type="transmembrane region" description="Helical" evidence="7">
    <location>
        <begin position="136"/>
        <end position="156"/>
    </location>
</feature>
<dbReference type="RefSeq" id="WP_092064027.1">
    <property type="nucleotide sequence ID" value="NZ_FOJU01000003.1"/>
</dbReference>
<comment type="similarity">
    <text evidence="2">Belongs to the multi antimicrobial extrusion (MATE) (TC 2.A.66.1) family.</text>
</comment>
<evidence type="ECO:0000256" key="1">
    <source>
        <dbReference type="ARBA" id="ARBA00004141"/>
    </source>
</evidence>
<feature type="transmembrane region" description="Helical" evidence="7">
    <location>
        <begin position="12"/>
        <end position="33"/>
    </location>
</feature>
<keyword evidence="9" id="KW-1185">Reference proteome</keyword>
<feature type="transmembrane region" description="Helical" evidence="7">
    <location>
        <begin position="87"/>
        <end position="108"/>
    </location>
</feature>
<dbReference type="AlphaFoldDB" id="A0A1I0X9I2"/>
<evidence type="ECO:0000313" key="9">
    <source>
        <dbReference type="Proteomes" id="UP000198796"/>
    </source>
</evidence>
<proteinExistence type="inferred from homology"/>
<dbReference type="CDD" id="cd13136">
    <property type="entry name" value="MATE_DinF_like"/>
    <property type="match status" value="1"/>
</dbReference>
<protein>
    <submittedName>
        <fullName evidence="8">Multidrug resistance protein, MATE family</fullName>
    </submittedName>
</protein>
<accession>A0A1I0X9I2</accession>